<evidence type="ECO:0000256" key="2">
    <source>
        <dbReference type="RuleBase" id="RU363015"/>
    </source>
</evidence>
<comment type="similarity">
    <text evidence="1 2">Belongs to the LOG family.</text>
</comment>
<keyword evidence="4" id="KW-1185">Reference proteome</keyword>
<dbReference type="PANTHER" id="PTHR31223:SF70">
    <property type="entry name" value="LOG FAMILY PROTEIN YJL055W"/>
    <property type="match status" value="1"/>
</dbReference>
<evidence type="ECO:0000313" key="4">
    <source>
        <dbReference type="Proteomes" id="UP000776629"/>
    </source>
</evidence>
<keyword evidence="2" id="KW-0378">Hydrolase</keyword>
<dbReference type="RefSeq" id="WP_204776452.1">
    <property type="nucleotide sequence ID" value="NZ_JACJJQ010000018.1"/>
</dbReference>
<dbReference type="Pfam" id="PF03641">
    <property type="entry name" value="Lysine_decarbox"/>
    <property type="match status" value="1"/>
</dbReference>
<reference evidence="3 4" key="1">
    <citation type="journal article" date="2021" name="Sci. Rep.">
        <title>The distribution of antibiotic resistance genes in chicken gut microbiota commensals.</title>
        <authorList>
            <person name="Juricova H."/>
            <person name="Matiasovicova J."/>
            <person name="Kubasova T."/>
            <person name="Cejkova D."/>
            <person name="Rychlik I."/>
        </authorList>
    </citation>
    <scope>NUCLEOTIDE SEQUENCE [LARGE SCALE GENOMIC DNA]</scope>
    <source>
        <strain evidence="3 4">An810</strain>
    </source>
</reference>
<dbReference type="Gene3D" id="3.40.50.450">
    <property type="match status" value="1"/>
</dbReference>
<dbReference type="EMBL" id="JACJJQ010000018">
    <property type="protein sequence ID" value="MBM6754084.1"/>
    <property type="molecule type" value="Genomic_DNA"/>
</dbReference>
<comment type="caution">
    <text evidence="3">The sequence shown here is derived from an EMBL/GenBank/DDBJ whole genome shotgun (WGS) entry which is preliminary data.</text>
</comment>
<organism evidence="3 4">
    <name type="scientific">Limosilactobacillus alvi</name>
    <dbReference type="NCBI Taxonomy" id="990412"/>
    <lineage>
        <taxon>Bacteria</taxon>
        <taxon>Bacillati</taxon>
        <taxon>Bacillota</taxon>
        <taxon>Bacilli</taxon>
        <taxon>Lactobacillales</taxon>
        <taxon>Lactobacillaceae</taxon>
        <taxon>Limosilactobacillus</taxon>
    </lineage>
</organism>
<protein>
    <recommendedName>
        <fullName evidence="2">Cytokinin riboside 5'-monophosphate phosphoribohydrolase</fullName>
        <ecNumber evidence="2">3.2.2.n1</ecNumber>
    </recommendedName>
</protein>
<dbReference type="InterPro" id="IPR005269">
    <property type="entry name" value="LOG"/>
</dbReference>
<dbReference type="InterPro" id="IPR031100">
    <property type="entry name" value="LOG_fam"/>
</dbReference>
<proteinExistence type="inferred from homology"/>
<dbReference type="PANTHER" id="PTHR31223">
    <property type="entry name" value="LOG FAMILY PROTEIN YJL055W"/>
    <property type="match status" value="1"/>
</dbReference>
<dbReference type="NCBIfam" id="TIGR00730">
    <property type="entry name" value="Rossman fold protein, TIGR00730 family"/>
    <property type="match status" value="1"/>
</dbReference>
<dbReference type="Proteomes" id="UP000776629">
    <property type="component" value="Unassembled WGS sequence"/>
</dbReference>
<evidence type="ECO:0000256" key="1">
    <source>
        <dbReference type="ARBA" id="ARBA00006763"/>
    </source>
</evidence>
<sequence>MIKRIAVFCGAQAGKTTDYQQLAHQLGQKLAQQQIELIYGGGGYGLMGALANATLDAGGQVTGVITEELLSRGAQLKRLEKLEVTANMDKRKERMINLADGFIALPGGLGTLEEISQVSAWTTIGDNQKPVAIYNYRHFYDDLANLLTKMSNQGFLEHQYLKAVAFATNLDEILSFMTNYQAPHFRTYE</sequence>
<accession>A0ABS2ENL4</accession>
<dbReference type="EC" id="3.2.2.n1" evidence="2"/>
<evidence type="ECO:0000313" key="3">
    <source>
        <dbReference type="EMBL" id="MBM6754084.1"/>
    </source>
</evidence>
<dbReference type="SUPFAM" id="SSF102405">
    <property type="entry name" value="MCP/YpsA-like"/>
    <property type="match status" value="1"/>
</dbReference>
<gene>
    <name evidence="3" type="ORF">H5993_04820</name>
</gene>
<keyword evidence="2" id="KW-0203">Cytokinin biosynthesis</keyword>
<name>A0ABS2ENL4_9LACO</name>